<dbReference type="AlphaFoldDB" id="A0A5C8V911"/>
<sequence length="157" mass="17317">MKRVFTFFVLVSCVLSCSNDDDRIDCALFDPAFPLLILKFVDENGDNLIENGTILPDDISATGNFTGAGFRFIPPSMAIQPLPFDNTISLSIASMESFQYTISLKDQQPISIDFGAEKVNIQCNISYYIPVNANSNGNDLNIDQSNNSLDFLVEISL</sequence>
<organism evidence="1 2">
    <name type="scientific">Flagellimonas hymeniacidonis</name>
    <dbReference type="NCBI Taxonomy" id="2603628"/>
    <lineage>
        <taxon>Bacteria</taxon>
        <taxon>Pseudomonadati</taxon>
        <taxon>Bacteroidota</taxon>
        <taxon>Flavobacteriia</taxon>
        <taxon>Flavobacteriales</taxon>
        <taxon>Flavobacteriaceae</taxon>
        <taxon>Flagellimonas</taxon>
    </lineage>
</organism>
<evidence type="ECO:0000313" key="2">
    <source>
        <dbReference type="Proteomes" id="UP000321456"/>
    </source>
</evidence>
<dbReference type="RefSeq" id="WP_147742225.1">
    <property type="nucleotide sequence ID" value="NZ_VRUR01000001.1"/>
</dbReference>
<proteinExistence type="predicted"/>
<keyword evidence="2" id="KW-1185">Reference proteome</keyword>
<dbReference type="EMBL" id="VRUR01000001">
    <property type="protein sequence ID" value="TXN37876.1"/>
    <property type="molecule type" value="Genomic_DNA"/>
</dbReference>
<evidence type="ECO:0000313" key="1">
    <source>
        <dbReference type="EMBL" id="TXN37876.1"/>
    </source>
</evidence>
<reference evidence="1 2" key="1">
    <citation type="submission" date="2019-08" db="EMBL/GenBank/DDBJ databases">
        <title>Professor.</title>
        <authorList>
            <person name="Park J.S."/>
        </authorList>
    </citation>
    <scope>NUCLEOTIDE SEQUENCE [LARGE SCALE GENOMIC DNA]</scope>
    <source>
        <strain evidence="1 2">176CP5-101</strain>
    </source>
</reference>
<accession>A0A5C8V911</accession>
<name>A0A5C8V911_9FLAO</name>
<protein>
    <submittedName>
        <fullName evidence="1">Uncharacterized protein</fullName>
    </submittedName>
</protein>
<gene>
    <name evidence="1" type="ORF">FVB32_06180</name>
</gene>
<dbReference type="Proteomes" id="UP000321456">
    <property type="component" value="Unassembled WGS sequence"/>
</dbReference>
<comment type="caution">
    <text evidence="1">The sequence shown here is derived from an EMBL/GenBank/DDBJ whole genome shotgun (WGS) entry which is preliminary data.</text>
</comment>